<keyword evidence="1" id="KW-0808">Transferase</keyword>
<dbReference type="GO" id="GO:0016301">
    <property type="term" value="F:kinase activity"/>
    <property type="evidence" value="ECO:0007669"/>
    <property type="project" value="UniProtKB-KW"/>
</dbReference>
<dbReference type="RefSeq" id="WP_188224718.1">
    <property type="nucleotide sequence ID" value="NZ_JACVXD010000015.1"/>
</dbReference>
<dbReference type="InterPro" id="IPR050187">
    <property type="entry name" value="Lipid_Phosphate_FormReg"/>
</dbReference>
<dbReference type="AlphaFoldDB" id="A0A8J6QEB7"/>
<dbReference type="PROSITE" id="PS50146">
    <property type="entry name" value="DAGK"/>
    <property type="match status" value="1"/>
</dbReference>
<organism evidence="6 7">
    <name type="scientific">Aestuariibaculum marinum</name>
    <dbReference type="NCBI Taxonomy" id="2683592"/>
    <lineage>
        <taxon>Bacteria</taxon>
        <taxon>Pseudomonadati</taxon>
        <taxon>Bacteroidota</taxon>
        <taxon>Flavobacteriia</taxon>
        <taxon>Flavobacteriales</taxon>
        <taxon>Flavobacteriaceae</taxon>
    </lineage>
</organism>
<sequence length="299" mass="32634">MKLLLVVNPISGGIDKEAFLKNAITICEKYGINYHIFKTSGKADQQKLTDIINTFKPTKVASVGGDGTTLFTCTALLHSNIPMGIIPLGSANGMAEELFVNPKPEEALKDIIMSEVIGHLDMVQVNDNNFSIHIGDVGLNAQIVKGYDKDVNRGITTYAKYFIKELNSIKTFDIKIEANGETINEPGIMLGICNSRKYGTGVPLNANGNPMDGMFEIVLVKKMDVNILAKAGLSIFSDSFIDNENALVISTTEAKITFNQERTLQLDGEIVGAFSTLDIKIIKGAVKFITHSNNPYLKR</sequence>
<dbReference type="InterPro" id="IPR017438">
    <property type="entry name" value="ATP-NAD_kinase_N"/>
</dbReference>
<accession>A0A8J6QEB7</accession>
<proteinExistence type="predicted"/>
<dbReference type="InterPro" id="IPR016064">
    <property type="entry name" value="NAD/diacylglycerol_kinase_sf"/>
</dbReference>
<protein>
    <submittedName>
        <fullName evidence="6">Diacylglycerol kinase</fullName>
    </submittedName>
</protein>
<dbReference type="Gene3D" id="2.60.200.40">
    <property type="match status" value="1"/>
</dbReference>
<reference evidence="6 7" key="1">
    <citation type="journal article" date="2018" name="J. Microbiol.">
        <title>Aestuariibaculum marinum sp. nov., a marine bacterium isolated from seawater in South Korea.</title>
        <authorList>
            <person name="Choi J."/>
            <person name="Lee D."/>
            <person name="Jang J.H."/>
            <person name="Cha S."/>
            <person name="Seo T."/>
        </authorList>
    </citation>
    <scope>NUCLEOTIDE SEQUENCE [LARGE SCALE GENOMIC DNA]</scope>
    <source>
        <strain evidence="6 7">IP7</strain>
    </source>
</reference>
<gene>
    <name evidence="6" type="ORF">ICJ85_15530</name>
</gene>
<comment type="caution">
    <text evidence="6">The sequence shown here is derived from an EMBL/GenBank/DDBJ whole genome shotgun (WGS) entry which is preliminary data.</text>
</comment>
<dbReference type="Pfam" id="PF19279">
    <property type="entry name" value="YegS_C"/>
    <property type="match status" value="1"/>
</dbReference>
<dbReference type="SMART" id="SM00046">
    <property type="entry name" value="DAGKc"/>
    <property type="match status" value="1"/>
</dbReference>
<dbReference type="Gene3D" id="3.40.50.10330">
    <property type="entry name" value="Probable inorganic polyphosphate/atp-NAD kinase, domain 1"/>
    <property type="match status" value="1"/>
</dbReference>
<evidence type="ECO:0000259" key="5">
    <source>
        <dbReference type="PROSITE" id="PS50146"/>
    </source>
</evidence>
<name>A0A8J6QEB7_9FLAO</name>
<dbReference type="InterPro" id="IPR001206">
    <property type="entry name" value="Diacylglycerol_kinase_cat_dom"/>
</dbReference>
<dbReference type="GO" id="GO:0005524">
    <property type="term" value="F:ATP binding"/>
    <property type="evidence" value="ECO:0007669"/>
    <property type="project" value="UniProtKB-KW"/>
</dbReference>
<evidence type="ECO:0000256" key="4">
    <source>
        <dbReference type="ARBA" id="ARBA00022840"/>
    </source>
</evidence>
<evidence type="ECO:0000313" key="7">
    <source>
        <dbReference type="Proteomes" id="UP000621516"/>
    </source>
</evidence>
<keyword evidence="3 6" id="KW-0418">Kinase</keyword>
<dbReference type="Pfam" id="PF00781">
    <property type="entry name" value="DAGK_cat"/>
    <property type="match status" value="1"/>
</dbReference>
<dbReference type="Proteomes" id="UP000621516">
    <property type="component" value="Unassembled WGS sequence"/>
</dbReference>
<dbReference type="PANTHER" id="PTHR12358">
    <property type="entry name" value="SPHINGOSINE KINASE"/>
    <property type="match status" value="1"/>
</dbReference>
<dbReference type="InterPro" id="IPR045540">
    <property type="entry name" value="YegS/DAGK_C"/>
</dbReference>
<evidence type="ECO:0000313" key="6">
    <source>
        <dbReference type="EMBL" id="MBD0825426.1"/>
    </source>
</evidence>
<evidence type="ECO:0000256" key="3">
    <source>
        <dbReference type="ARBA" id="ARBA00022777"/>
    </source>
</evidence>
<keyword evidence="4" id="KW-0067">ATP-binding</keyword>
<keyword evidence="2" id="KW-0547">Nucleotide-binding</keyword>
<dbReference type="EMBL" id="JACVXD010000015">
    <property type="protein sequence ID" value="MBD0825426.1"/>
    <property type="molecule type" value="Genomic_DNA"/>
</dbReference>
<feature type="domain" description="DAGKc" evidence="5">
    <location>
        <begin position="1"/>
        <end position="129"/>
    </location>
</feature>
<evidence type="ECO:0000256" key="2">
    <source>
        <dbReference type="ARBA" id="ARBA00022741"/>
    </source>
</evidence>
<dbReference type="PANTHER" id="PTHR12358:SF54">
    <property type="entry name" value="SPHINGOSINE KINASE RELATED PROTEIN"/>
    <property type="match status" value="1"/>
</dbReference>
<dbReference type="SUPFAM" id="SSF111331">
    <property type="entry name" value="NAD kinase/diacylglycerol kinase-like"/>
    <property type="match status" value="1"/>
</dbReference>
<evidence type="ECO:0000256" key="1">
    <source>
        <dbReference type="ARBA" id="ARBA00022679"/>
    </source>
</evidence>
<keyword evidence="7" id="KW-1185">Reference proteome</keyword>